<organism evidence="1">
    <name type="scientific">Pithovirus LCPAC304</name>
    <dbReference type="NCBI Taxonomy" id="2506594"/>
    <lineage>
        <taxon>Viruses</taxon>
        <taxon>Pithoviruses</taxon>
    </lineage>
</organism>
<sequence length="141" mass="16739">MLPLHHEGSIIFDTIVAHDSCDTKRRPDLLLSSGSLHMIVECDENQHRHSNYNPTCEWGRMDEILDEFKEGKVVFVRWNPDRYTVPKGTKRKSRKERLKLLINTLIYLAQTPIDDPITIYYMFYDQDNPIVADRWKKQFVM</sequence>
<evidence type="ECO:0008006" key="2">
    <source>
        <dbReference type="Google" id="ProtNLM"/>
    </source>
</evidence>
<name>A0A481ZB90_9VIRU</name>
<protein>
    <recommendedName>
        <fullName evidence="2">Endonuclease</fullName>
    </recommendedName>
</protein>
<gene>
    <name evidence="1" type="ORF">LCPAC304_02730</name>
</gene>
<evidence type="ECO:0000313" key="1">
    <source>
        <dbReference type="EMBL" id="QBK91931.1"/>
    </source>
</evidence>
<reference evidence="1" key="1">
    <citation type="journal article" date="2019" name="MBio">
        <title>Virus Genomes from Deep Sea Sediments Expand the Ocean Megavirome and Support Independent Origins of Viral Gigantism.</title>
        <authorList>
            <person name="Backstrom D."/>
            <person name="Yutin N."/>
            <person name="Jorgensen S.L."/>
            <person name="Dharamshi J."/>
            <person name="Homa F."/>
            <person name="Zaremba-Niedwiedzka K."/>
            <person name="Spang A."/>
            <person name="Wolf Y.I."/>
            <person name="Koonin E.V."/>
            <person name="Ettema T.J."/>
        </authorList>
    </citation>
    <scope>NUCLEOTIDE SEQUENCE</scope>
</reference>
<dbReference type="EMBL" id="MK500566">
    <property type="protein sequence ID" value="QBK91931.1"/>
    <property type="molecule type" value="Genomic_DNA"/>
</dbReference>
<proteinExistence type="predicted"/>
<accession>A0A481ZB90</accession>